<proteinExistence type="predicted"/>
<sequence>MMVSMGSLGGLLRTLGCPGAKALPSKVDVLLVRHDLDCGYSYNGLAYSHILDSVSDVLKDLGKTCCTVASPYSFLVGEKAYGSPFCINRAYAFATIFSKLKFGGDRVRSNIYAKKNVWRTVIEAVSPRAIIGIAPGPELCWAANEMSVPVYDVQHGVINEGHVVYKEILRDGPDEYVPSGFLCWDRTAADTLEWARKRGREVHVIGNPWFQRFIHRRESDSLVEEVLSDCIPSLVGKKTILVTMQWGLREFFKDPDYYEFLPEALIQAINASKNEYNWWLRLHPVQVRSGIKDKVVSFLERSFGKEGAVCWELPTSLPLPLVLAKCDLHITDCGSTTIEAGWYGIPTALLNDRYENGGILKKYFLPERSCGLAVCVSQDVSHILEWVSFYKRSETGTWKGGNVRDVLSGIVSG</sequence>
<evidence type="ECO:0000313" key="15">
    <source>
        <dbReference type="EMBL" id="XDJ98546.1"/>
    </source>
</evidence>
<dbReference type="EMBL" id="CP158266">
    <property type="protein sequence ID" value="XDJ82076.1"/>
    <property type="molecule type" value="Genomic_DNA"/>
</dbReference>
<evidence type="ECO:0000313" key="14">
    <source>
        <dbReference type="EMBL" id="XDJ95898.1"/>
    </source>
</evidence>
<dbReference type="EMBL" id="CP158273">
    <property type="protein sequence ID" value="XDJ95898.1"/>
    <property type="molecule type" value="Genomic_DNA"/>
</dbReference>
<evidence type="ECO:0008006" key="16">
    <source>
        <dbReference type="Google" id="ProtNLM"/>
    </source>
</evidence>
<dbReference type="EMBL" id="CP158258">
    <property type="protein sequence ID" value="XDJ59431.1"/>
    <property type="molecule type" value="Genomic_DNA"/>
</dbReference>
<dbReference type="AlphaFoldDB" id="A0AB39DP88"/>
<dbReference type="EMBL" id="CP158259">
    <property type="protein sequence ID" value="XDJ59832.1"/>
    <property type="molecule type" value="Genomic_DNA"/>
</dbReference>
<evidence type="ECO:0000313" key="3">
    <source>
        <dbReference type="EMBL" id="XDJ59431.1"/>
    </source>
</evidence>
<reference evidence="2" key="1">
    <citation type="submission" date="2024-05" db="EMBL/GenBank/DDBJ databases">
        <authorList>
            <person name="Luo Y.-C."/>
            <person name="Nicholds J."/>
            <person name="Mortimer T."/>
            <person name="Maboni G."/>
        </authorList>
    </citation>
    <scope>NUCLEOTIDE SEQUENCE</scope>
    <source>
        <strain evidence="14">124370</strain>
        <strain evidence="15">124566</strain>
        <strain evidence="13">124953</strain>
        <strain evidence="12">130308</strain>
        <strain evidence="11">130416</strain>
        <strain evidence="10">140124</strain>
        <strain evidence="9">143751</strain>
        <strain evidence="8">143769</strain>
        <strain evidence="7">143811</strain>
        <strain evidence="6">145849</strain>
        <strain evidence="5">145850</strain>
        <strain evidence="4">145852</strain>
        <strain evidence="3">148131</strain>
        <strain evidence="2">150221</strain>
        <strain evidence="1">153271</strain>
    </source>
</reference>
<dbReference type="SUPFAM" id="SSF53756">
    <property type="entry name" value="UDP-Glycosyltransferase/glycogen phosphorylase"/>
    <property type="match status" value="1"/>
</dbReference>
<dbReference type="EMBL" id="CP158260">
    <property type="protein sequence ID" value="XDJ63000.1"/>
    <property type="molecule type" value="Genomic_DNA"/>
</dbReference>
<accession>A0AB39DP88</accession>
<evidence type="ECO:0000313" key="1">
    <source>
        <dbReference type="EMBL" id="XDJ44033.1"/>
    </source>
</evidence>
<dbReference type="EMBL" id="CP158265">
    <property type="protein sequence ID" value="XDJ77248.1"/>
    <property type="molecule type" value="Genomic_DNA"/>
</dbReference>
<dbReference type="EMBL" id="CP158261">
    <property type="protein sequence ID" value="XDJ66130.1"/>
    <property type="molecule type" value="Genomic_DNA"/>
</dbReference>
<dbReference type="EMBL" id="CP158271">
    <property type="protein sequence ID" value="XDJ92190.1"/>
    <property type="molecule type" value="Genomic_DNA"/>
</dbReference>
<protein>
    <recommendedName>
        <fullName evidence="16">Capsule polysaccharide biosynthesis protein</fullName>
    </recommendedName>
</protein>
<organism evidence="2">
    <name type="scientific">Castellaniella ginsengisoli</name>
    <dbReference type="NCBI Taxonomy" id="546114"/>
    <lineage>
        <taxon>Bacteria</taxon>
        <taxon>Pseudomonadati</taxon>
        <taxon>Pseudomonadota</taxon>
        <taxon>Betaproteobacteria</taxon>
        <taxon>Burkholderiales</taxon>
        <taxon>Alcaligenaceae</taxon>
        <taxon>Castellaniella</taxon>
    </lineage>
</organism>
<evidence type="ECO:0000313" key="13">
    <source>
        <dbReference type="EMBL" id="XDJ92190.1"/>
    </source>
</evidence>
<dbReference type="EMBL" id="CP158272">
    <property type="protein sequence ID" value="XDJ98546.1"/>
    <property type="molecule type" value="Genomic_DNA"/>
</dbReference>
<dbReference type="EMBL" id="CP158264">
    <property type="protein sequence ID" value="XDJ74249.1"/>
    <property type="molecule type" value="Genomic_DNA"/>
</dbReference>
<dbReference type="EMBL" id="CP158268">
    <property type="protein sequence ID" value="XDJ86347.1"/>
    <property type="molecule type" value="Genomic_DNA"/>
</dbReference>
<evidence type="ECO:0000313" key="10">
    <source>
        <dbReference type="EMBL" id="XDJ86347.1"/>
    </source>
</evidence>
<gene>
    <name evidence="3" type="ORF">ABRY90_05855</name>
    <name evidence="6" type="ORF">ABRY91_12035</name>
    <name evidence="4" type="ORF">ABRY92_07320</name>
    <name evidence="13" type="ORF">ABRY95_07075</name>
    <name evidence="9" type="ORF">ABRY96_10315</name>
    <name evidence="7" type="ORF">ABRY97_11630</name>
    <name evidence="11" type="ORF">ABRY98_11655</name>
    <name evidence="2" type="ORF">ABRZ00_06145</name>
    <name evidence="1" type="ORF">ABRZ02_10240</name>
    <name evidence="5" type="ORF">ABRZ03_09670</name>
    <name evidence="14" type="ORF">ABRZ05_12545</name>
    <name evidence="10" type="ORF">ABRZ08_05860</name>
    <name evidence="8" type="ORF">ABRZ10_00015</name>
    <name evidence="15" type="ORF">ABRZ11_12200</name>
    <name evidence="12" type="ORF">ABRZ12_04310</name>
</gene>
<dbReference type="EMBL" id="CP158253">
    <property type="protein sequence ID" value="XDJ44033.1"/>
    <property type="molecule type" value="Genomic_DNA"/>
</dbReference>
<evidence type="ECO:0000313" key="6">
    <source>
        <dbReference type="EMBL" id="XDJ66130.1"/>
    </source>
</evidence>
<evidence type="ECO:0000313" key="12">
    <source>
        <dbReference type="EMBL" id="XDJ91526.1"/>
    </source>
</evidence>
<evidence type="ECO:0000313" key="7">
    <source>
        <dbReference type="EMBL" id="XDJ74249.1"/>
    </source>
</evidence>
<dbReference type="EMBL" id="CP158269">
    <property type="protein sequence ID" value="XDJ87582.1"/>
    <property type="molecule type" value="Genomic_DNA"/>
</dbReference>
<dbReference type="EMBL" id="CP158257">
    <property type="protein sequence ID" value="XDJ56749.1"/>
    <property type="molecule type" value="Genomic_DNA"/>
</dbReference>
<evidence type="ECO:0000313" key="9">
    <source>
        <dbReference type="EMBL" id="XDJ82076.1"/>
    </source>
</evidence>
<evidence type="ECO:0000313" key="8">
    <source>
        <dbReference type="EMBL" id="XDJ77248.1"/>
    </source>
</evidence>
<dbReference type="GeneID" id="93067097"/>
<evidence type="ECO:0000313" key="5">
    <source>
        <dbReference type="EMBL" id="XDJ63000.1"/>
    </source>
</evidence>
<dbReference type="KEGG" id="cgin:ABRZ00_06145"/>
<evidence type="ECO:0000313" key="4">
    <source>
        <dbReference type="EMBL" id="XDJ59832.1"/>
    </source>
</evidence>
<dbReference type="RefSeq" id="WP_343834984.1">
    <property type="nucleotide sequence ID" value="NZ_BAAAEX010000001.1"/>
</dbReference>
<dbReference type="Gene3D" id="3.40.50.12580">
    <property type="match status" value="1"/>
</dbReference>
<evidence type="ECO:0000313" key="11">
    <source>
        <dbReference type="EMBL" id="XDJ87582.1"/>
    </source>
</evidence>
<dbReference type="EMBL" id="CP158270">
    <property type="protein sequence ID" value="XDJ91526.1"/>
    <property type="molecule type" value="Genomic_DNA"/>
</dbReference>
<name>A0AB39DP88_9BURK</name>
<evidence type="ECO:0000313" key="2">
    <source>
        <dbReference type="EMBL" id="XDJ56749.1"/>
    </source>
</evidence>
<dbReference type="InterPro" id="IPR043148">
    <property type="entry name" value="TagF_C"/>
</dbReference>